<organism evidence="1 2">
    <name type="scientific">Rhizophagus irregularis</name>
    <dbReference type="NCBI Taxonomy" id="588596"/>
    <lineage>
        <taxon>Eukaryota</taxon>
        <taxon>Fungi</taxon>
        <taxon>Fungi incertae sedis</taxon>
        <taxon>Mucoromycota</taxon>
        <taxon>Glomeromycotina</taxon>
        <taxon>Glomeromycetes</taxon>
        <taxon>Glomerales</taxon>
        <taxon>Glomeraceae</taxon>
        <taxon>Rhizophagus</taxon>
    </lineage>
</organism>
<accession>A0A915ZUZ5</accession>
<evidence type="ECO:0000313" key="2">
    <source>
        <dbReference type="Proteomes" id="UP000684084"/>
    </source>
</evidence>
<gene>
    <name evidence="1" type="ORF">CHRIB12_LOCUS20963</name>
</gene>
<dbReference type="AlphaFoldDB" id="A0A915ZUZ5"/>
<dbReference type="EMBL" id="CAGKOT010000064">
    <property type="protein sequence ID" value="CAB5389218.1"/>
    <property type="molecule type" value="Genomic_DNA"/>
</dbReference>
<reference evidence="1" key="1">
    <citation type="submission" date="2020-05" db="EMBL/GenBank/DDBJ databases">
        <authorList>
            <person name="Rincon C."/>
            <person name="Sanders R I."/>
            <person name="Robbins C."/>
            <person name="Chaturvedi A."/>
        </authorList>
    </citation>
    <scope>NUCLEOTIDE SEQUENCE</scope>
    <source>
        <strain evidence="1">CHB12</strain>
    </source>
</reference>
<dbReference type="Proteomes" id="UP000684084">
    <property type="component" value="Unassembled WGS sequence"/>
</dbReference>
<name>A0A915ZUZ5_9GLOM</name>
<dbReference type="OrthoDB" id="432528at2759"/>
<proteinExistence type="predicted"/>
<sequence length="105" mass="11461">MIPMMEHGQICTSGIEPSPRTSLTAVLSITRWLIIIYGGINDIYLNPVPDQISVLDTKVNHFTWFTPNIDSAPSTAPLNGHTATLVGNYMIIAFGMNVTLNPAFT</sequence>
<comment type="caution">
    <text evidence="1">The sequence shown here is derived from an EMBL/GenBank/DDBJ whole genome shotgun (WGS) entry which is preliminary data.</text>
</comment>
<evidence type="ECO:0000313" key="1">
    <source>
        <dbReference type="EMBL" id="CAB5389218.1"/>
    </source>
</evidence>
<protein>
    <submittedName>
        <fullName evidence="1">Uncharacterized protein</fullName>
    </submittedName>
</protein>